<dbReference type="Gene3D" id="3.60.40.10">
    <property type="entry name" value="PPM-type phosphatase domain"/>
    <property type="match status" value="1"/>
</dbReference>
<evidence type="ECO:0000259" key="4">
    <source>
        <dbReference type="PROSITE" id="PS50885"/>
    </source>
</evidence>
<dbReference type="STRING" id="880071.Fleli_2411"/>
<dbReference type="OrthoDB" id="1522078at2"/>
<dbReference type="RefSeq" id="WP_014798215.1">
    <property type="nucleotide sequence ID" value="NC_018018.1"/>
</dbReference>
<feature type="transmembrane region" description="Helical" evidence="3">
    <location>
        <begin position="289"/>
        <end position="309"/>
    </location>
</feature>
<dbReference type="InterPro" id="IPR003660">
    <property type="entry name" value="HAMP_dom"/>
</dbReference>
<dbReference type="EMBL" id="CP003345">
    <property type="protein sequence ID" value="AFM04778.1"/>
    <property type="molecule type" value="Genomic_DNA"/>
</dbReference>
<keyword evidence="1" id="KW-0378">Hydrolase</keyword>
<dbReference type="GO" id="GO:0007165">
    <property type="term" value="P:signal transduction"/>
    <property type="evidence" value="ECO:0007669"/>
    <property type="project" value="InterPro"/>
</dbReference>
<keyword evidence="3" id="KW-0472">Membrane</keyword>
<keyword evidence="6" id="KW-1185">Reference proteome</keyword>
<name>I4ALE3_BERLS</name>
<dbReference type="SMART" id="SM00331">
    <property type="entry name" value="PP2C_SIG"/>
    <property type="match status" value="1"/>
</dbReference>
<dbReference type="InterPro" id="IPR036457">
    <property type="entry name" value="PPM-type-like_dom_sf"/>
</dbReference>
<sequence>MNQKNISSNQSNKKFRGLKNKLQLYFSVYLLLTALIIGSIFMFYEKRERIQNSIDLLTELHIDIQALSGVEKDFFTYETINTAFFETEESEYLDIRTQKLYDIQRNLIALKNRKELRNDDIDKKLFKLKQSVGEYEVLFERLVAITQRKGHKDYGKVGQMRKFIHEIENSDLPFKREKLLMIRRHEKDFMIRKEEDYINKLSLAVQDLRADIRETIKDKNRQKEMLSLLQNYQRAFLDMVDYEKQIGLNIHEGMRFETQQKAYQIADIIAEINKEGNLQAAQITFGIKYTLAVVVLMCFILGMIVSYLISKKLSLPVRQLSKSIHKVIKNDFSENYSINPIITNDEIGWLSKDFDLMLNKIQNSLHETQEKTQEIERSQVQIMDSIRYARQIQDAVLPTENELNEYFTDSFAVYKPQKIVSGDFYWVYRKKRKTFVAVVDCTGHGVPGAFMSMIGQTLLNKIIGQSKIYDPAMILEVLHLEIQHALKQNEGKNDDGMEVAILAIETTDLGKQVTFSGAHRPLYYIHDGQFLKIKGNNRSIGGKQKQENNQFITHSIHLQAGDILYLTTDGFADQNNSDRVKYGTQRLTQFLEQIKDYPFATQKIELIKEFEAFKNGELQRDDMTILGLRV</sequence>
<feature type="transmembrane region" description="Helical" evidence="3">
    <location>
        <begin position="22"/>
        <end position="44"/>
    </location>
</feature>
<dbReference type="Proteomes" id="UP000006054">
    <property type="component" value="Chromosome"/>
</dbReference>
<dbReference type="PANTHER" id="PTHR43156">
    <property type="entry name" value="STAGE II SPORULATION PROTEIN E-RELATED"/>
    <property type="match status" value="1"/>
</dbReference>
<dbReference type="InterPro" id="IPR001932">
    <property type="entry name" value="PPM-type_phosphatase-like_dom"/>
</dbReference>
<dbReference type="GO" id="GO:0016020">
    <property type="term" value="C:membrane"/>
    <property type="evidence" value="ECO:0007669"/>
    <property type="project" value="InterPro"/>
</dbReference>
<dbReference type="HOGENOM" id="CLU_433975_0_0_10"/>
<dbReference type="InterPro" id="IPR052016">
    <property type="entry name" value="Bact_Sigma-Reg"/>
</dbReference>
<proteinExistence type="predicted"/>
<feature type="coiled-coil region" evidence="2">
    <location>
        <begin position="198"/>
        <end position="225"/>
    </location>
</feature>
<dbReference type="Gene3D" id="6.10.340.10">
    <property type="match status" value="1"/>
</dbReference>
<dbReference type="eggNOG" id="COG5000">
    <property type="taxonomic scope" value="Bacteria"/>
</dbReference>
<protein>
    <submittedName>
        <fullName evidence="5">Serine phosphatase RsbU, regulator of sigma subunit</fullName>
    </submittedName>
</protein>
<evidence type="ECO:0000313" key="6">
    <source>
        <dbReference type="Proteomes" id="UP000006054"/>
    </source>
</evidence>
<organism evidence="5 6">
    <name type="scientific">Bernardetia litoralis (strain ATCC 23117 / DSM 6794 / NBRC 15988 / NCIMB 1366 / Fx l1 / Sio-4)</name>
    <name type="common">Flexibacter litoralis</name>
    <dbReference type="NCBI Taxonomy" id="880071"/>
    <lineage>
        <taxon>Bacteria</taxon>
        <taxon>Pseudomonadati</taxon>
        <taxon>Bacteroidota</taxon>
        <taxon>Cytophagia</taxon>
        <taxon>Cytophagales</taxon>
        <taxon>Bernardetiaceae</taxon>
        <taxon>Bernardetia</taxon>
    </lineage>
</organism>
<dbReference type="CDD" id="cd06225">
    <property type="entry name" value="HAMP"/>
    <property type="match status" value="1"/>
</dbReference>
<keyword evidence="3" id="KW-1133">Transmembrane helix</keyword>
<dbReference type="AlphaFoldDB" id="I4ALE3"/>
<keyword evidence="2" id="KW-0175">Coiled coil</keyword>
<dbReference type="SUPFAM" id="SSF158472">
    <property type="entry name" value="HAMP domain-like"/>
    <property type="match status" value="1"/>
</dbReference>
<evidence type="ECO:0000256" key="1">
    <source>
        <dbReference type="ARBA" id="ARBA00022801"/>
    </source>
</evidence>
<accession>I4ALE3</accession>
<dbReference type="Pfam" id="PF07228">
    <property type="entry name" value="SpoIIE"/>
    <property type="match status" value="1"/>
</dbReference>
<evidence type="ECO:0000313" key="5">
    <source>
        <dbReference type="EMBL" id="AFM04778.1"/>
    </source>
</evidence>
<evidence type="ECO:0000256" key="2">
    <source>
        <dbReference type="SAM" id="Coils"/>
    </source>
</evidence>
<dbReference type="GO" id="GO:0016791">
    <property type="term" value="F:phosphatase activity"/>
    <property type="evidence" value="ECO:0007669"/>
    <property type="project" value="TreeGrafter"/>
</dbReference>
<evidence type="ECO:0000256" key="3">
    <source>
        <dbReference type="SAM" id="Phobius"/>
    </source>
</evidence>
<reference evidence="6" key="1">
    <citation type="submission" date="2012-06" db="EMBL/GenBank/DDBJ databases">
        <title>The complete genome of Flexibacter litoralis DSM 6794.</title>
        <authorList>
            <person name="Lucas S."/>
            <person name="Copeland A."/>
            <person name="Lapidus A."/>
            <person name="Glavina del Rio T."/>
            <person name="Dalin E."/>
            <person name="Tice H."/>
            <person name="Bruce D."/>
            <person name="Goodwin L."/>
            <person name="Pitluck S."/>
            <person name="Peters L."/>
            <person name="Ovchinnikova G."/>
            <person name="Lu M."/>
            <person name="Kyrpides N."/>
            <person name="Mavromatis K."/>
            <person name="Ivanova N."/>
            <person name="Brettin T."/>
            <person name="Detter J.C."/>
            <person name="Han C."/>
            <person name="Larimer F."/>
            <person name="Land M."/>
            <person name="Hauser L."/>
            <person name="Markowitz V."/>
            <person name="Cheng J.-F."/>
            <person name="Hugenholtz P."/>
            <person name="Woyke T."/>
            <person name="Wu D."/>
            <person name="Spring S."/>
            <person name="Lang E."/>
            <person name="Kopitz M."/>
            <person name="Brambilla E."/>
            <person name="Klenk H.-P."/>
            <person name="Eisen J.A."/>
        </authorList>
    </citation>
    <scope>NUCLEOTIDE SEQUENCE [LARGE SCALE GENOMIC DNA]</scope>
    <source>
        <strain evidence="6">ATCC 23117 / DSM 6794 / NBRC 15988 / NCIMB 1366 / Sio-4</strain>
    </source>
</reference>
<dbReference type="KEGG" id="fli:Fleli_2411"/>
<dbReference type="PANTHER" id="PTHR43156:SF9">
    <property type="entry name" value="HAMP DOMAIN-CONTAINING PROTEIN"/>
    <property type="match status" value="1"/>
</dbReference>
<gene>
    <name evidence="5" type="ordered locus">Fleli_2411</name>
</gene>
<dbReference type="PROSITE" id="PS50885">
    <property type="entry name" value="HAMP"/>
    <property type="match status" value="1"/>
</dbReference>
<dbReference type="eggNOG" id="COG2208">
    <property type="taxonomic scope" value="Bacteria"/>
</dbReference>
<keyword evidence="3" id="KW-0812">Transmembrane</keyword>
<feature type="domain" description="HAMP" evidence="4">
    <location>
        <begin position="311"/>
        <end position="366"/>
    </location>
</feature>